<dbReference type="KEGG" id="harc:HARCEL1_05265"/>
<dbReference type="AlphaFoldDB" id="A0A2R4X057"/>
<evidence type="ECO:0000256" key="9">
    <source>
        <dbReference type="ARBA" id="ARBA00022833"/>
    </source>
</evidence>
<keyword evidence="12 17" id="KW-0129">CBS domain</keyword>
<evidence type="ECO:0000256" key="7">
    <source>
        <dbReference type="ARBA" id="ARBA00022737"/>
    </source>
</evidence>
<evidence type="ECO:0000256" key="17">
    <source>
        <dbReference type="PROSITE-ProRule" id="PRU00703"/>
    </source>
</evidence>
<dbReference type="CDD" id="cd04801">
    <property type="entry name" value="CBS_pair_peptidase_M50"/>
    <property type="match status" value="1"/>
</dbReference>
<accession>A0A2R4X057</accession>
<keyword evidence="7" id="KW-0677">Repeat</keyword>
<feature type="transmembrane region" description="Helical" evidence="14">
    <location>
        <begin position="151"/>
        <end position="172"/>
    </location>
</feature>
<dbReference type="PIRSF" id="PIRSF006404">
    <property type="entry name" value="UCP006404_Pept_M50_CBS"/>
    <property type="match status" value="1"/>
</dbReference>
<evidence type="ECO:0000256" key="15">
    <source>
        <dbReference type="PIRSR" id="PIRSR006404-1"/>
    </source>
</evidence>
<name>A0A2R4X057_9EURY</name>
<dbReference type="GO" id="GO:0008237">
    <property type="term" value="F:metallopeptidase activity"/>
    <property type="evidence" value="ECO:0007669"/>
    <property type="project" value="UniProtKB-UniRule"/>
</dbReference>
<keyword evidence="13 14" id="KW-0472">Membrane</keyword>
<comment type="similarity">
    <text evidence="2 14">Belongs to the peptidase M50B family.</text>
</comment>
<keyword evidence="10 14" id="KW-1133">Transmembrane helix</keyword>
<comment type="cofactor">
    <cofactor evidence="14 16">
        <name>Zn(2+)</name>
        <dbReference type="ChEBI" id="CHEBI:29105"/>
    </cofactor>
    <text evidence="14 16">Binds 1 zinc ion per subunit.</text>
</comment>
<dbReference type="PANTHER" id="PTHR39188">
    <property type="entry name" value="MEMBRANE-ASSOCIATED ZINC METALLOPROTEASE M50B"/>
    <property type="match status" value="1"/>
</dbReference>
<feature type="domain" description="CBS" evidence="18">
    <location>
        <begin position="321"/>
        <end position="382"/>
    </location>
</feature>
<dbReference type="RefSeq" id="WP_108381524.1">
    <property type="nucleotide sequence ID" value="NZ_CP028858.1"/>
</dbReference>
<dbReference type="GeneID" id="36511894"/>
<proteinExistence type="inferred from homology"/>
<keyword evidence="3 14" id="KW-1003">Cell membrane</keyword>
<evidence type="ECO:0000256" key="14">
    <source>
        <dbReference type="PIRNR" id="PIRNR006404"/>
    </source>
</evidence>
<keyword evidence="5 14" id="KW-0812">Transmembrane</keyword>
<keyword evidence="8 14" id="KW-0378">Hydrolase</keyword>
<evidence type="ECO:0000256" key="16">
    <source>
        <dbReference type="PIRSR" id="PIRSR006404-2"/>
    </source>
</evidence>
<dbReference type="Pfam" id="PF00571">
    <property type="entry name" value="CBS"/>
    <property type="match status" value="2"/>
</dbReference>
<evidence type="ECO:0000259" key="18">
    <source>
        <dbReference type="PROSITE" id="PS51371"/>
    </source>
</evidence>
<comment type="subcellular location">
    <subcellularLocation>
        <location evidence="1 14">Cell membrane</location>
        <topology evidence="1 14">Multi-pass membrane protein</topology>
    </subcellularLocation>
</comment>
<dbReference type="SMART" id="SM00116">
    <property type="entry name" value="CBS"/>
    <property type="match status" value="2"/>
</dbReference>
<reference evidence="19 20" key="1">
    <citation type="submission" date="2018-04" db="EMBL/GenBank/DDBJ databases">
        <title>Halococcoides cellulosivorans gen. nov., sp. nov., an extremely halophilic cellulose-utilizing haloarchaeon from hypersaline lakes.</title>
        <authorList>
            <person name="Sorokin D.Y."/>
            <person name="Toshchakov S.V."/>
            <person name="Samarov N.I."/>
            <person name="Korzhenkov A."/>
            <person name="Kublanov I.V."/>
        </authorList>
    </citation>
    <scope>NUCLEOTIDE SEQUENCE [LARGE SCALE GENOMIC DNA]</scope>
    <source>
        <strain evidence="19 20">HArcel1</strain>
    </source>
</reference>
<feature type="binding site" evidence="16">
    <location>
        <position position="82"/>
    </location>
    <ligand>
        <name>Zn(2+)</name>
        <dbReference type="ChEBI" id="CHEBI:29105"/>
        <note>catalytic</note>
    </ligand>
</feature>
<evidence type="ECO:0000313" key="20">
    <source>
        <dbReference type="Proteomes" id="UP000244727"/>
    </source>
</evidence>
<evidence type="ECO:0000256" key="5">
    <source>
        <dbReference type="ARBA" id="ARBA00022692"/>
    </source>
</evidence>
<evidence type="ECO:0000256" key="2">
    <source>
        <dbReference type="ARBA" id="ARBA00007931"/>
    </source>
</evidence>
<evidence type="ECO:0000256" key="4">
    <source>
        <dbReference type="ARBA" id="ARBA00022670"/>
    </source>
</evidence>
<evidence type="ECO:0000256" key="1">
    <source>
        <dbReference type="ARBA" id="ARBA00004651"/>
    </source>
</evidence>
<dbReference type="Proteomes" id="UP000244727">
    <property type="component" value="Chromosome"/>
</dbReference>
<dbReference type="PANTHER" id="PTHR39188:SF3">
    <property type="entry name" value="STAGE IV SPORULATION PROTEIN FB"/>
    <property type="match status" value="1"/>
</dbReference>
<feature type="binding site" evidence="16">
    <location>
        <position position="178"/>
    </location>
    <ligand>
        <name>Zn(2+)</name>
        <dbReference type="ChEBI" id="CHEBI:29105"/>
        <note>catalytic</note>
    </ligand>
</feature>
<keyword evidence="6 14" id="KW-0479">Metal-binding</keyword>
<feature type="transmembrane region" description="Helical" evidence="14">
    <location>
        <begin position="207"/>
        <end position="235"/>
    </location>
</feature>
<protein>
    <recommendedName>
        <fullName evidence="14">Zinc metalloprotease</fullName>
    </recommendedName>
</protein>
<evidence type="ECO:0000256" key="6">
    <source>
        <dbReference type="ARBA" id="ARBA00022723"/>
    </source>
</evidence>
<evidence type="ECO:0000256" key="13">
    <source>
        <dbReference type="ARBA" id="ARBA00023136"/>
    </source>
</evidence>
<sequence>MPRLTIGRAFGIPIRLDITFVLVLPLLAWLIGSEVGNWVEIIDAMGVSLAAETLEAGLTPWILGTVAAIGLFAGVVAHELGHSLVAMHYGYPIESITLWIFGGIAKLEEMPEHWSQELAVALAGPAVSLAIAGLAFLALPIVPVSGTITASIAFVLGYLALMNLVLAAFNLLPGFPMDGGRVLRALLARTRPYAQATQIAARVGKMFAVVLGLLGLFVLGNLFLVAIAFFIYLGAAGEAQMTVMKAAFEGVEVRDVMTPADRIATVDAEATVADLVDRMVRERHTGYPVVEGDRILGIVTLDDARAVREVEREAFTVREVMTTDLETIAPGEDAMSALTRLQSRNVGRLLVYEDDEFRGLITRSDLMTAFDVIQSSGWTSPETTLAGQRV</sequence>
<dbReference type="Pfam" id="PF02163">
    <property type="entry name" value="Peptidase_M50"/>
    <property type="match status" value="2"/>
</dbReference>
<evidence type="ECO:0000256" key="8">
    <source>
        <dbReference type="ARBA" id="ARBA00022801"/>
    </source>
</evidence>
<evidence type="ECO:0000256" key="11">
    <source>
        <dbReference type="ARBA" id="ARBA00023049"/>
    </source>
</evidence>
<dbReference type="CDD" id="cd06164">
    <property type="entry name" value="S2P-M50_SpoIVFB_CBS"/>
    <property type="match status" value="1"/>
</dbReference>
<keyword evidence="20" id="KW-1185">Reference proteome</keyword>
<dbReference type="InterPro" id="IPR046342">
    <property type="entry name" value="CBS_dom_sf"/>
</dbReference>
<dbReference type="InterPro" id="IPR008915">
    <property type="entry name" value="Peptidase_M50"/>
</dbReference>
<dbReference type="InterPro" id="IPR016483">
    <property type="entry name" value="UCP006404_Pept_M50_CBS"/>
</dbReference>
<dbReference type="InterPro" id="IPR000644">
    <property type="entry name" value="CBS_dom"/>
</dbReference>
<organism evidence="19 20">
    <name type="scientific">Halococcoides cellulosivorans</name>
    <dbReference type="NCBI Taxonomy" id="1679096"/>
    <lineage>
        <taxon>Archaea</taxon>
        <taxon>Methanobacteriati</taxon>
        <taxon>Methanobacteriota</taxon>
        <taxon>Stenosarchaea group</taxon>
        <taxon>Halobacteria</taxon>
        <taxon>Halobacteriales</taxon>
        <taxon>Haloarculaceae</taxon>
        <taxon>Halococcoides</taxon>
    </lineage>
</organism>
<feature type="transmembrane region" description="Helical" evidence="14">
    <location>
        <begin position="89"/>
        <end position="107"/>
    </location>
</feature>
<keyword evidence="11 14" id="KW-0482">Metalloprotease</keyword>
<keyword evidence="9 14" id="KW-0862">Zinc</keyword>
<dbReference type="Gene3D" id="3.10.580.10">
    <property type="entry name" value="CBS-domain"/>
    <property type="match status" value="1"/>
</dbReference>
<evidence type="ECO:0000256" key="12">
    <source>
        <dbReference type="ARBA" id="ARBA00023122"/>
    </source>
</evidence>
<feature type="binding site" evidence="16">
    <location>
        <position position="78"/>
    </location>
    <ligand>
        <name>Zn(2+)</name>
        <dbReference type="ChEBI" id="CHEBI:29105"/>
        <note>catalytic</note>
    </ligand>
</feature>
<feature type="transmembrane region" description="Helical" evidence="14">
    <location>
        <begin position="58"/>
        <end position="77"/>
    </location>
</feature>
<gene>
    <name evidence="19" type="ORF">HARCEL1_05265</name>
</gene>
<feature type="transmembrane region" description="Helical" evidence="14">
    <location>
        <begin position="12"/>
        <end position="31"/>
    </location>
</feature>
<evidence type="ECO:0000313" key="19">
    <source>
        <dbReference type="EMBL" id="AWB27155.1"/>
    </source>
</evidence>
<evidence type="ECO:0000256" key="3">
    <source>
        <dbReference type="ARBA" id="ARBA00022475"/>
    </source>
</evidence>
<dbReference type="PROSITE" id="PS51371">
    <property type="entry name" value="CBS"/>
    <property type="match status" value="2"/>
</dbReference>
<dbReference type="GO" id="GO:0006508">
    <property type="term" value="P:proteolysis"/>
    <property type="evidence" value="ECO:0007669"/>
    <property type="project" value="UniProtKB-KW"/>
</dbReference>
<feature type="active site" evidence="15">
    <location>
        <position position="79"/>
    </location>
</feature>
<dbReference type="GO" id="GO:0005886">
    <property type="term" value="C:plasma membrane"/>
    <property type="evidence" value="ECO:0007669"/>
    <property type="project" value="UniProtKB-SubCell"/>
</dbReference>
<dbReference type="EMBL" id="CP028858">
    <property type="protein sequence ID" value="AWB27155.1"/>
    <property type="molecule type" value="Genomic_DNA"/>
</dbReference>
<evidence type="ECO:0000256" key="10">
    <source>
        <dbReference type="ARBA" id="ARBA00022989"/>
    </source>
</evidence>
<keyword evidence="4 14" id="KW-0645">Protease</keyword>
<feature type="domain" description="CBS" evidence="18">
    <location>
        <begin position="257"/>
        <end position="315"/>
    </location>
</feature>
<dbReference type="GO" id="GO:0046872">
    <property type="term" value="F:metal ion binding"/>
    <property type="evidence" value="ECO:0007669"/>
    <property type="project" value="UniProtKB-UniRule"/>
</dbReference>
<feature type="transmembrane region" description="Helical" evidence="14">
    <location>
        <begin position="119"/>
        <end position="139"/>
    </location>
</feature>
<dbReference type="SUPFAM" id="SSF54631">
    <property type="entry name" value="CBS-domain pair"/>
    <property type="match status" value="1"/>
</dbReference>